<keyword evidence="1" id="KW-0472">Membrane</keyword>
<feature type="transmembrane region" description="Helical" evidence="1">
    <location>
        <begin position="173"/>
        <end position="194"/>
    </location>
</feature>
<keyword evidence="1" id="KW-1133">Transmembrane helix</keyword>
<feature type="transmembrane region" description="Helical" evidence="1">
    <location>
        <begin position="471"/>
        <end position="489"/>
    </location>
</feature>
<dbReference type="AlphaFoldDB" id="A0A853C8R8"/>
<proteinExistence type="predicted"/>
<evidence type="ECO:0000313" key="2">
    <source>
        <dbReference type="EMBL" id="NYJ03984.1"/>
    </source>
</evidence>
<feature type="transmembrane region" description="Helical" evidence="1">
    <location>
        <begin position="514"/>
        <end position="535"/>
    </location>
</feature>
<organism evidence="2 3">
    <name type="scientific">Petropleomorpha daqingensis</name>
    <dbReference type="NCBI Taxonomy" id="2026353"/>
    <lineage>
        <taxon>Bacteria</taxon>
        <taxon>Bacillati</taxon>
        <taxon>Actinomycetota</taxon>
        <taxon>Actinomycetes</taxon>
        <taxon>Geodermatophilales</taxon>
        <taxon>Geodermatophilaceae</taxon>
        <taxon>Petropleomorpha</taxon>
    </lineage>
</organism>
<evidence type="ECO:0000256" key="1">
    <source>
        <dbReference type="SAM" id="Phobius"/>
    </source>
</evidence>
<feature type="transmembrane region" description="Helical" evidence="1">
    <location>
        <begin position="310"/>
        <end position="327"/>
    </location>
</feature>
<gene>
    <name evidence="2" type="ORF">GGQ55_000262</name>
</gene>
<comment type="caution">
    <text evidence="2">The sequence shown here is derived from an EMBL/GenBank/DDBJ whole genome shotgun (WGS) entry which is preliminary data.</text>
</comment>
<feature type="transmembrane region" description="Helical" evidence="1">
    <location>
        <begin position="442"/>
        <end position="464"/>
    </location>
</feature>
<feature type="transmembrane region" description="Helical" evidence="1">
    <location>
        <begin position="34"/>
        <end position="56"/>
    </location>
</feature>
<feature type="transmembrane region" description="Helical" evidence="1">
    <location>
        <begin position="97"/>
        <end position="117"/>
    </location>
</feature>
<feature type="transmembrane region" description="Helical" evidence="1">
    <location>
        <begin position="355"/>
        <end position="379"/>
    </location>
</feature>
<name>A0A853C8R8_9ACTN</name>
<sequence length="542" mass="54953">MSAATAVAVVPRSTAYVGTTTLLRAGLRRDRRRLLIWVLSLGLLTVYATIGLRTIYDTPASRQSRAAVIQTPAGIMLGGPGYGTENYTIGAMIANELGLSVMVAMAILSLLLVVRHTRAEEDDGRAELLLSGSVGRRAPLLAALLLMGAANLAVGVVVFAGLAGSGLAAVDSLALAVGWALTGAVFGCVAAATAQVMAQARAASGTALALLGAAAVVRGVGDILTEHGSALSWLSPIAWAQQTRAFVDLRWWPLLLSVALIGALTAVAFALDDRRDVGAGLVAPRRGPAAAAPSLGGPAALVARLQRGTVLGWTATLLLLGLTFGSLSESVTSMVGDIPQLQKALDVGADPIDSFAAAAAMYFGLLAASYAVASVLRLRGEEGAGRAELLLATALDRRRLLGATLGVTAVVATGLLVVGGLADGLAAAGVLGDAGRIGPQLGAALVQLPAVLVVIGLAAALVGAAPRFAPFAWLVVVWALLAGIFGPLLDLPDWAAKLSPFGWVPQVPAEDLDVVPLVGLVVAAVALITVGLVGFRRRDVPA</sequence>
<reference evidence="2 3" key="1">
    <citation type="submission" date="2020-07" db="EMBL/GenBank/DDBJ databases">
        <title>Sequencing the genomes of 1000 actinobacteria strains.</title>
        <authorList>
            <person name="Klenk H.-P."/>
        </authorList>
    </citation>
    <scope>NUCLEOTIDE SEQUENCE [LARGE SCALE GENOMIC DNA]</scope>
    <source>
        <strain evidence="2 3">DSM 104001</strain>
    </source>
</reference>
<feature type="transmembrane region" description="Helical" evidence="1">
    <location>
        <begin position="400"/>
        <end position="422"/>
    </location>
</feature>
<feature type="transmembrane region" description="Helical" evidence="1">
    <location>
        <begin position="206"/>
        <end position="224"/>
    </location>
</feature>
<evidence type="ECO:0000313" key="3">
    <source>
        <dbReference type="Proteomes" id="UP000541969"/>
    </source>
</evidence>
<keyword evidence="3" id="KW-1185">Reference proteome</keyword>
<dbReference type="EMBL" id="JACBZT010000001">
    <property type="protein sequence ID" value="NYJ03984.1"/>
    <property type="molecule type" value="Genomic_DNA"/>
</dbReference>
<feature type="transmembrane region" description="Helical" evidence="1">
    <location>
        <begin position="138"/>
        <end position="161"/>
    </location>
</feature>
<accession>A0A853C8R8</accession>
<feature type="transmembrane region" description="Helical" evidence="1">
    <location>
        <begin position="251"/>
        <end position="271"/>
    </location>
</feature>
<dbReference type="RefSeq" id="WP_218859118.1">
    <property type="nucleotide sequence ID" value="NZ_JACBZT010000001.1"/>
</dbReference>
<protein>
    <submittedName>
        <fullName evidence="2">ABC-2 type transport system permease protein</fullName>
    </submittedName>
</protein>
<keyword evidence="1" id="KW-0812">Transmembrane</keyword>
<dbReference type="Proteomes" id="UP000541969">
    <property type="component" value="Unassembled WGS sequence"/>
</dbReference>